<evidence type="ECO:0000313" key="2">
    <source>
        <dbReference type="EMBL" id="QJA60112.1"/>
    </source>
</evidence>
<accession>A0A6M3IU86</accession>
<sequence>MKKILVSLVIVAAIIGVIVYLYPNVIDITTGAVSGSRQYLGGNYATTTPTYVSTSTPVATFTYSENLDNYDAMNLCMWAIASTTVVRIDFYPEVSHNKVDWFSIDSSFNVLGATTTNVLNVASTTYTWLPAATNSVGKCITIDYAYGSYFRVKFVRAGLAILSNNYSLWASLTPQSY</sequence>
<keyword evidence="1" id="KW-0472">Membrane</keyword>
<organism evidence="2">
    <name type="scientific">viral metagenome</name>
    <dbReference type="NCBI Taxonomy" id="1070528"/>
    <lineage>
        <taxon>unclassified sequences</taxon>
        <taxon>metagenomes</taxon>
        <taxon>organismal metagenomes</taxon>
    </lineage>
</organism>
<reference evidence="2" key="1">
    <citation type="submission" date="2020-03" db="EMBL/GenBank/DDBJ databases">
        <title>The deep terrestrial virosphere.</title>
        <authorList>
            <person name="Holmfeldt K."/>
            <person name="Nilsson E."/>
            <person name="Simone D."/>
            <person name="Lopez-Fernandez M."/>
            <person name="Wu X."/>
            <person name="de Brujin I."/>
            <person name="Lundin D."/>
            <person name="Andersson A."/>
            <person name="Bertilsson S."/>
            <person name="Dopson M."/>
        </authorList>
    </citation>
    <scope>NUCLEOTIDE SEQUENCE</scope>
    <source>
        <strain evidence="2">MM415B01183</strain>
    </source>
</reference>
<evidence type="ECO:0000256" key="1">
    <source>
        <dbReference type="SAM" id="Phobius"/>
    </source>
</evidence>
<gene>
    <name evidence="2" type="ORF">MM415B01183_0006</name>
</gene>
<keyword evidence="1" id="KW-0812">Transmembrane</keyword>
<proteinExistence type="predicted"/>
<keyword evidence="1" id="KW-1133">Transmembrane helix</keyword>
<name>A0A6M3IU86_9ZZZZ</name>
<protein>
    <submittedName>
        <fullName evidence="2">Uncharacterized protein</fullName>
    </submittedName>
</protein>
<dbReference type="AlphaFoldDB" id="A0A6M3IU86"/>
<feature type="transmembrane region" description="Helical" evidence="1">
    <location>
        <begin position="5"/>
        <end position="22"/>
    </location>
</feature>
<dbReference type="EMBL" id="MT141396">
    <property type="protein sequence ID" value="QJA60112.1"/>
    <property type="molecule type" value="Genomic_DNA"/>
</dbReference>